<keyword evidence="3" id="KW-1185">Reference proteome</keyword>
<proteinExistence type="predicted"/>
<evidence type="ECO:0000256" key="1">
    <source>
        <dbReference type="SAM" id="Phobius"/>
    </source>
</evidence>
<organism evidence="2 3">
    <name type="scientific">Folsomia candida</name>
    <name type="common">Springtail</name>
    <dbReference type="NCBI Taxonomy" id="158441"/>
    <lineage>
        <taxon>Eukaryota</taxon>
        <taxon>Metazoa</taxon>
        <taxon>Ecdysozoa</taxon>
        <taxon>Arthropoda</taxon>
        <taxon>Hexapoda</taxon>
        <taxon>Collembola</taxon>
        <taxon>Entomobryomorpha</taxon>
        <taxon>Isotomoidea</taxon>
        <taxon>Isotomidae</taxon>
        <taxon>Proisotominae</taxon>
        <taxon>Folsomia</taxon>
    </lineage>
</organism>
<dbReference type="AlphaFoldDB" id="A0A226DAM6"/>
<feature type="transmembrane region" description="Helical" evidence="1">
    <location>
        <begin position="75"/>
        <end position="94"/>
    </location>
</feature>
<comment type="caution">
    <text evidence="2">The sequence shown here is derived from an EMBL/GenBank/DDBJ whole genome shotgun (WGS) entry which is preliminary data.</text>
</comment>
<gene>
    <name evidence="2" type="ORF">Fcan01_22943</name>
</gene>
<keyword evidence="1" id="KW-0472">Membrane</keyword>
<sequence>MIFRSGLKSLIFNLQLLDFYGLRPFFYDVEKNRFAPRGHDRIRVVMLSCIVATLVLNGIHTLIGSTGIGPTKKVFVMIFILGWSSGQSLALPVMNGSPTLVNLMNLMISFEPGYLDQLRSSIELVRTWKFRVKICCWAGTLLSLSAPVTEYAIVLYESKIPTYLGSIEVNMESSWSHLAVYLVSLVLQAWMVTAVPVAFGMMIGPICCATLVSVVGYLSCLAR</sequence>
<evidence type="ECO:0000313" key="2">
    <source>
        <dbReference type="EMBL" id="OXA42213.1"/>
    </source>
</evidence>
<keyword evidence="1" id="KW-1133">Transmembrane helix</keyword>
<feature type="transmembrane region" description="Helical" evidence="1">
    <location>
        <begin position="203"/>
        <end position="222"/>
    </location>
</feature>
<feature type="transmembrane region" description="Helical" evidence="1">
    <location>
        <begin position="42"/>
        <end position="63"/>
    </location>
</feature>
<evidence type="ECO:0000313" key="3">
    <source>
        <dbReference type="Proteomes" id="UP000198287"/>
    </source>
</evidence>
<dbReference type="EMBL" id="LNIX01000026">
    <property type="protein sequence ID" value="OXA42213.1"/>
    <property type="molecule type" value="Genomic_DNA"/>
</dbReference>
<accession>A0A226DAM6</accession>
<name>A0A226DAM6_FOLCA</name>
<protein>
    <submittedName>
        <fullName evidence="2">Uncharacterized protein</fullName>
    </submittedName>
</protein>
<dbReference type="Proteomes" id="UP000198287">
    <property type="component" value="Unassembled WGS sequence"/>
</dbReference>
<reference evidence="2 3" key="1">
    <citation type="submission" date="2015-12" db="EMBL/GenBank/DDBJ databases">
        <title>The genome of Folsomia candida.</title>
        <authorList>
            <person name="Faddeeva A."/>
            <person name="Derks M.F."/>
            <person name="Anvar Y."/>
            <person name="Smit S."/>
            <person name="Van Straalen N."/>
            <person name="Roelofs D."/>
        </authorList>
    </citation>
    <scope>NUCLEOTIDE SEQUENCE [LARGE SCALE GENOMIC DNA]</scope>
    <source>
        <strain evidence="2 3">VU population</strain>
        <tissue evidence="2">Whole body</tissue>
    </source>
</reference>
<keyword evidence="1" id="KW-0812">Transmembrane</keyword>